<sequence>MKRRKLGSSGLELSVLGMGCWQYGGGSYWGNQDQQDVDQVVHQALDMGINYFDTAEVYNDGESERSLGLALKGRRHEAIIGSKISTANILPEQLRKHCEDSLQRLQTDYIDVYMLHWPVNPLAVKHFTSDPELIANPPQVAEVFEGLQRLKQEGKIRHIGVSNHGVKQLGEVLQTGASVAVNELAYSLLSRAIEEELLPYCKNQGVGVIGYMPLQQGLLSGKYHALDELKPILARTRHFHHSRGLGSRHGEEGAEPEITQALDQIRLLADELNLTMGVLSLAWAISNEGITSTIVGSRNADQLMGNAHAAQIELSADVLRRLNEITQPVLRKLGNNPDYYENRHNSRSY</sequence>
<dbReference type="CDD" id="cd19085">
    <property type="entry name" value="AKR_AKR11B3"/>
    <property type="match status" value="1"/>
</dbReference>
<dbReference type="PRINTS" id="PR00069">
    <property type="entry name" value="ALDKETRDTASE"/>
</dbReference>
<dbReference type="EMBL" id="VNJI01000062">
    <property type="protein sequence ID" value="TVY03959.1"/>
    <property type="molecule type" value="Genomic_DNA"/>
</dbReference>
<keyword evidence="1" id="KW-0560">Oxidoreductase</keyword>
<evidence type="ECO:0000313" key="3">
    <source>
        <dbReference type="EMBL" id="TVY03959.1"/>
    </source>
</evidence>
<protein>
    <submittedName>
        <fullName evidence="3">Aldo/keto reductase</fullName>
    </submittedName>
</protein>
<reference evidence="3 4" key="1">
    <citation type="submission" date="2019-07" db="EMBL/GenBank/DDBJ databases">
        <authorList>
            <person name="Kim J."/>
        </authorList>
    </citation>
    <scope>NUCLEOTIDE SEQUENCE [LARGE SCALE GENOMIC DNA]</scope>
    <source>
        <strain evidence="3 4">JC52</strain>
    </source>
</reference>
<dbReference type="PANTHER" id="PTHR43364">
    <property type="entry name" value="NADH-SPECIFIC METHYLGLYOXAL REDUCTASE-RELATED"/>
    <property type="match status" value="1"/>
</dbReference>
<dbReference type="RefSeq" id="WP_144854189.1">
    <property type="nucleotide sequence ID" value="NZ_VNJI01000062.1"/>
</dbReference>
<dbReference type="InterPro" id="IPR023210">
    <property type="entry name" value="NADP_OxRdtase_dom"/>
</dbReference>
<dbReference type="Pfam" id="PF00248">
    <property type="entry name" value="Aldo_ket_red"/>
    <property type="match status" value="1"/>
</dbReference>
<dbReference type="Proteomes" id="UP000317036">
    <property type="component" value="Unassembled WGS sequence"/>
</dbReference>
<comment type="caution">
    <text evidence="3">The sequence shown here is derived from an EMBL/GenBank/DDBJ whole genome shotgun (WGS) entry which is preliminary data.</text>
</comment>
<dbReference type="SUPFAM" id="SSF51430">
    <property type="entry name" value="NAD(P)-linked oxidoreductase"/>
    <property type="match status" value="1"/>
</dbReference>
<organism evidence="3 4">
    <name type="scientific">Paenibacillus cremeus</name>
    <dbReference type="NCBI Taxonomy" id="2163881"/>
    <lineage>
        <taxon>Bacteria</taxon>
        <taxon>Bacillati</taxon>
        <taxon>Bacillota</taxon>
        <taxon>Bacilli</taxon>
        <taxon>Bacillales</taxon>
        <taxon>Paenibacillaceae</taxon>
        <taxon>Paenibacillus</taxon>
    </lineage>
</organism>
<feature type="domain" description="NADP-dependent oxidoreductase" evidence="2">
    <location>
        <begin position="16"/>
        <end position="325"/>
    </location>
</feature>
<dbReference type="Gene3D" id="3.20.20.100">
    <property type="entry name" value="NADP-dependent oxidoreductase domain"/>
    <property type="match status" value="1"/>
</dbReference>
<dbReference type="OrthoDB" id="9773828at2"/>
<evidence type="ECO:0000256" key="1">
    <source>
        <dbReference type="ARBA" id="ARBA00023002"/>
    </source>
</evidence>
<evidence type="ECO:0000313" key="4">
    <source>
        <dbReference type="Proteomes" id="UP000317036"/>
    </source>
</evidence>
<dbReference type="InterPro" id="IPR050523">
    <property type="entry name" value="AKR_Detox_Biosynth"/>
</dbReference>
<dbReference type="GO" id="GO:0005829">
    <property type="term" value="C:cytosol"/>
    <property type="evidence" value="ECO:0007669"/>
    <property type="project" value="TreeGrafter"/>
</dbReference>
<evidence type="ECO:0000259" key="2">
    <source>
        <dbReference type="Pfam" id="PF00248"/>
    </source>
</evidence>
<dbReference type="PANTHER" id="PTHR43364:SF4">
    <property type="entry name" value="NAD(P)-LINKED OXIDOREDUCTASE SUPERFAMILY PROTEIN"/>
    <property type="match status" value="1"/>
</dbReference>
<keyword evidence="4" id="KW-1185">Reference proteome</keyword>
<dbReference type="InterPro" id="IPR020471">
    <property type="entry name" value="AKR"/>
</dbReference>
<gene>
    <name evidence="3" type="ORF">FPZ49_31020</name>
</gene>
<accession>A0A559JVQ1</accession>
<dbReference type="InterPro" id="IPR036812">
    <property type="entry name" value="NAD(P)_OxRdtase_dom_sf"/>
</dbReference>
<name>A0A559JVQ1_9BACL</name>
<proteinExistence type="predicted"/>
<dbReference type="AlphaFoldDB" id="A0A559JVQ1"/>
<dbReference type="GO" id="GO:0016491">
    <property type="term" value="F:oxidoreductase activity"/>
    <property type="evidence" value="ECO:0007669"/>
    <property type="project" value="UniProtKB-KW"/>
</dbReference>